<dbReference type="GO" id="GO:0005886">
    <property type="term" value="C:plasma membrane"/>
    <property type="evidence" value="ECO:0007669"/>
    <property type="project" value="UniProtKB-SubCell"/>
</dbReference>
<dbReference type="InterPro" id="IPR035906">
    <property type="entry name" value="MetI-like_sf"/>
</dbReference>
<name>A0A9D1V521_9FIRM</name>
<feature type="transmembrane region" description="Helical" evidence="7">
    <location>
        <begin position="27"/>
        <end position="50"/>
    </location>
</feature>
<organism evidence="9 10">
    <name type="scientific">Candidatus Allofournierella pullicola</name>
    <dbReference type="NCBI Taxonomy" id="2838596"/>
    <lineage>
        <taxon>Bacteria</taxon>
        <taxon>Bacillati</taxon>
        <taxon>Bacillota</taxon>
        <taxon>Clostridia</taxon>
        <taxon>Eubacteriales</taxon>
        <taxon>Oscillospiraceae</taxon>
        <taxon>Allofournierella</taxon>
    </lineage>
</organism>
<evidence type="ECO:0000256" key="7">
    <source>
        <dbReference type="RuleBase" id="RU363032"/>
    </source>
</evidence>
<reference evidence="9" key="2">
    <citation type="submission" date="2021-04" db="EMBL/GenBank/DDBJ databases">
        <authorList>
            <person name="Gilroy R."/>
        </authorList>
    </citation>
    <scope>NUCLEOTIDE SEQUENCE</scope>
    <source>
        <strain evidence="9">2239</strain>
    </source>
</reference>
<dbReference type="SUPFAM" id="SSF161098">
    <property type="entry name" value="MetI-like"/>
    <property type="match status" value="1"/>
</dbReference>
<feature type="domain" description="ABC transmembrane type-1" evidence="8">
    <location>
        <begin position="83"/>
        <end position="297"/>
    </location>
</feature>
<evidence type="ECO:0000259" key="8">
    <source>
        <dbReference type="PROSITE" id="PS50928"/>
    </source>
</evidence>
<dbReference type="AlphaFoldDB" id="A0A9D1V521"/>
<evidence type="ECO:0000313" key="9">
    <source>
        <dbReference type="EMBL" id="HIX06108.1"/>
    </source>
</evidence>
<evidence type="ECO:0000256" key="6">
    <source>
        <dbReference type="ARBA" id="ARBA00023136"/>
    </source>
</evidence>
<feature type="transmembrane region" description="Helical" evidence="7">
    <location>
        <begin position="87"/>
        <end position="110"/>
    </location>
</feature>
<dbReference type="Pfam" id="PF00528">
    <property type="entry name" value="BPD_transp_1"/>
    <property type="match status" value="1"/>
</dbReference>
<dbReference type="EMBL" id="DXFW01000024">
    <property type="protein sequence ID" value="HIX06108.1"/>
    <property type="molecule type" value="Genomic_DNA"/>
</dbReference>
<gene>
    <name evidence="9" type="ORF">H9865_08430</name>
</gene>
<evidence type="ECO:0000256" key="1">
    <source>
        <dbReference type="ARBA" id="ARBA00004651"/>
    </source>
</evidence>
<comment type="caution">
    <text evidence="9">The sequence shown here is derived from an EMBL/GenBank/DDBJ whole genome shotgun (WGS) entry which is preliminary data.</text>
</comment>
<dbReference type="CDD" id="cd06261">
    <property type="entry name" value="TM_PBP2"/>
    <property type="match status" value="1"/>
</dbReference>
<evidence type="ECO:0000256" key="2">
    <source>
        <dbReference type="ARBA" id="ARBA00022448"/>
    </source>
</evidence>
<feature type="transmembrane region" description="Helical" evidence="7">
    <location>
        <begin position="122"/>
        <end position="142"/>
    </location>
</feature>
<feature type="transmembrane region" description="Helical" evidence="7">
    <location>
        <begin position="217"/>
        <end position="241"/>
    </location>
</feature>
<protein>
    <submittedName>
        <fullName evidence="9">Sugar ABC transporter permease</fullName>
    </submittedName>
</protein>
<dbReference type="Proteomes" id="UP000824193">
    <property type="component" value="Unassembled WGS sequence"/>
</dbReference>
<keyword evidence="4 7" id="KW-0812">Transmembrane</keyword>
<reference evidence="9" key="1">
    <citation type="journal article" date="2021" name="PeerJ">
        <title>Extensive microbial diversity within the chicken gut microbiome revealed by metagenomics and culture.</title>
        <authorList>
            <person name="Gilroy R."/>
            <person name="Ravi A."/>
            <person name="Getino M."/>
            <person name="Pursley I."/>
            <person name="Horton D.L."/>
            <person name="Alikhan N.F."/>
            <person name="Baker D."/>
            <person name="Gharbi K."/>
            <person name="Hall N."/>
            <person name="Watson M."/>
            <person name="Adriaenssens E.M."/>
            <person name="Foster-Nyarko E."/>
            <person name="Jarju S."/>
            <person name="Secka A."/>
            <person name="Antonio M."/>
            <person name="Oren A."/>
            <person name="Chaudhuri R.R."/>
            <person name="La Ragione R."/>
            <person name="Hildebrand F."/>
            <person name="Pallen M.J."/>
        </authorList>
    </citation>
    <scope>NUCLEOTIDE SEQUENCE</scope>
    <source>
        <strain evidence="9">2239</strain>
    </source>
</reference>
<feature type="transmembrane region" description="Helical" evidence="7">
    <location>
        <begin position="276"/>
        <end position="298"/>
    </location>
</feature>
<dbReference type="PANTHER" id="PTHR30193:SF37">
    <property type="entry name" value="INNER MEMBRANE ABC TRANSPORTER PERMEASE PROTEIN YCJO"/>
    <property type="match status" value="1"/>
</dbReference>
<dbReference type="GO" id="GO:0055085">
    <property type="term" value="P:transmembrane transport"/>
    <property type="evidence" value="ECO:0007669"/>
    <property type="project" value="InterPro"/>
</dbReference>
<keyword evidence="3" id="KW-1003">Cell membrane</keyword>
<evidence type="ECO:0000313" key="10">
    <source>
        <dbReference type="Proteomes" id="UP000824193"/>
    </source>
</evidence>
<keyword evidence="6 7" id="KW-0472">Membrane</keyword>
<dbReference type="InterPro" id="IPR000515">
    <property type="entry name" value="MetI-like"/>
</dbReference>
<dbReference type="PANTHER" id="PTHR30193">
    <property type="entry name" value="ABC TRANSPORTER PERMEASE PROTEIN"/>
    <property type="match status" value="1"/>
</dbReference>
<comment type="subcellular location">
    <subcellularLocation>
        <location evidence="1 7">Cell membrane</location>
        <topology evidence="1 7">Multi-pass membrane protein</topology>
    </subcellularLocation>
</comment>
<proteinExistence type="inferred from homology"/>
<evidence type="ECO:0000256" key="3">
    <source>
        <dbReference type="ARBA" id="ARBA00022475"/>
    </source>
</evidence>
<dbReference type="InterPro" id="IPR051393">
    <property type="entry name" value="ABC_transporter_permease"/>
</dbReference>
<feature type="transmembrane region" description="Helical" evidence="7">
    <location>
        <begin position="180"/>
        <end position="196"/>
    </location>
</feature>
<evidence type="ECO:0000256" key="5">
    <source>
        <dbReference type="ARBA" id="ARBA00022989"/>
    </source>
</evidence>
<dbReference type="Gene3D" id="1.10.3720.10">
    <property type="entry name" value="MetI-like"/>
    <property type="match status" value="1"/>
</dbReference>
<comment type="similarity">
    <text evidence="7">Belongs to the binding-protein-dependent transport system permease family.</text>
</comment>
<accession>A0A9D1V521</accession>
<sequence length="307" mass="34657">MNKRSERSGVRSRAGIWTEIKRNKHCYVWLAPFFILFVFLCLYPACYGFYVSLTNYDGLARMDFVGFSNYVKAFRDPKFYSSLWNTVVLWALIVPARTILALLFAVLLNSKRILGRKVYQSIVLLPYITAVAIVAIVFRIVLTTEGGLVNVLLGNLFGIDPIGWLDTTALSKVSVAMMNIWRMTGYFALVMLAGMQKIPQSVHEAAMLDGVGPVRKFFSITVPLMMPEIFFVSLISTIWIFQNVSDVMVLTQGGPINSSTTLVYYLYQNAYEYGKMGYSAALSFILFVLLLAFSGLLAKHYYKDMEG</sequence>
<keyword evidence="2 7" id="KW-0813">Transport</keyword>
<keyword evidence="5 7" id="KW-1133">Transmembrane helix</keyword>
<evidence type="ECO:0000256" key="4">
    <source>
        <dbReference type="ARBA" id="ARBA00022692"/>
    </source>
</evidence>
<dbReference type="PROSITE" id="PS50928">
    <property type="entry name" value="ABC_TM1"/>
    <property type="match status" value="1"/>
</dbReference>